<reference evidence="14 15" key="1">
    <citation type="journal article" date="2012" name="J. Bacteriol.">
        <title>Genome Sequence of Nitratireductor indicus Type Strain C115.</title>
        <authorList>
            <person name="Lai Q."/>
            <person name="Li G."/>
            <person name="Yu Z."/>
            <person name="Shao Z."/>
        </authorList>
    </citation>
    <scope>NUCLEOTIDE SEQUENCE [LARGE SCALE GENOMIC DNA]</scope>
    <source>
        <strain evidence="14 15">C115</strain>
    </source>
</reference>
<dbReference type="OrthoDB" id="9776390at2"/>
<dbReference type="EMBL" id="AMSI01000003">
    <property type="protein sequence ID" value="EKF43355.1"/>
    <property type="molecule type" value="Genomic_DNA"/>
</dbReference>
<evidence type="ECO:0000256" key="7">
    <source>
        <dbReference type="ARBA" id="ARBA00022840"/>
    </source>
</evidence>
<evidence type="ECO:0000256" key="9">
    <source>
        <dbReference type="ARBA" id="ARBA00049563"/>
    </source>
</evidence>
<feature type="site" description="Interaction with substrate tRNA" evidence="10">
    <location>
        <position position="134"/>
    </location>
</feature>
<feature type="region of interest" description="Interaction with substrate tRNA" evidence="10">
    <location>
        <begin position="46"/>
        <end position="49"/>
    </location>
</feature>
<evidence type="ECO:0000256" key="2">
    <source>
        <dbReference type="ARBA" id="ARBA00003213"/>
    </source>
</evidence>
<feature type="binding site" evidence="10">
    <location>
        <begin position="23"/>
        <end position="28"/>
    </location>
    <ligand>
        <name>substrate</name>
    </ligand>
</feature>
<name>K2NVJ1_9HYPH</name>
<keyword evidence="7 10" id="KW-0067">ATP-binding</keyword>
<dbReference type="AlphaFoldDB" id="K2NVJ1"/>
<feature type="binding site" evidence="10">
    <location>
        <begin position="21"/>
        <end position="28"/>
    </location>
    <ligand>
        <name>ATP</name>
        <dbReference type="ChEBI" id="CHEBI:30616"/>
    </ligand>
</feature>
<keyword evidence="8 10" id="KW-0460">Magnesium</keyword>
<dbReference type="FunFam" id="1.10.20.140:FF:000001">
    <property type="entry name" value="tRNA dimethylallyltransferase"/>
    <property type="match status" value="1"/>
</dbReference>
<comment type="catalytic activity">
    <reaction evidence="9 10 11">
        <text>adenosine(37) in tRNA + dimethylallyl diphosphate = N(6)-dimethylallyladenosine(37) in tRNA + diphosphate</text>
        <dbReference type="Rhea" id="RHEA:26482"/>
        <dbReference type="Rhea" id="RHEA-COMP:10162"/>
        <dbReference type="Rhea" id="RHEA-COMP:10375"/>
        <dbReference type="ChEBI" id="CHEBI:33019"/>
        <dbReference type="ChEBI" id="CHEBI:57623"/>
        <dbReference type="ChEBI" id="CHEBI:74411"/>
        <dbReference type="ChEBI" id="CHEBI:74415"/>
        <dbReference type="EC" id="2.5.1.75"/>
    </reaction>
</comment>
<gene>
    <name evidence="10" type="primary">miaA</name>
    <name evidence="14" type="ORF">NA8A_04968</name>
</gene>
<evidence type="ECO:0000256" key="13">
    <source>
        <dbReference type="RuleBase" id="RU003785"/>
    </source>
</evidence>
<comment type="caution">
    <text evidence="14">The sequence shown here is derived from an EMBL/GenBank/DDBJ whole genome shotgun (WGS) entry which is preliminary data.</text>
</comment>
<dbReference type="SUPFAM" id="SSF52540">
    <property type="entry name" value="P-loop containing nucleoside triphosphate hydrolases"/>
    <property type="match status" value="1"/>
</dbReference>
<evidence type="ECO:0000256" key="10">
    <source>
        <dbReference type="HAMAP-Rule" id="MF_00185"/>
    </source>
</evidence>
<dbReference type="HAMAP" id="MF_00185">
    <property type="entry name" value="IPP_trans"/>
    <property type="match status" value="1"/>
</dbReference>
<evidence type="ECO:0000256" key="6">
    <source>
        <dbReference type="ARBA" id="ARBA00022741"/>
    </source>
</evidence>
<proteinExistence type="inferred from homology"/>
<dbReference type="InterPro" id="IPR018022">
    <property type="entry name" value="IPT"/>
</dbReference>
<dbReference type="EC" id="2.5.1.75" evidence="10"/>
<dbReference type="eggNOG" id="COG0324">
    <property type="taxonomic scope" value="Bacteria"/>
</dbReference>
<evidence type="ECO:0000256" key="8">
    <source>
        <dbReference type="ARBA" id="ARBA00022842"/>
    </source>
</evidence>
<dbReference type="Proteomes" id="UP000007374">
    <property type="component" value="Unassembled WGS sequence"/>
</dbReference>
<dbReference type="Gene3D" id="1.10.20.140">
    <property type="match status" value="1"/>
</dbReference>
<evidence type="ECO:0000313" key="15">
    <source>
        <dbReference type="Proteomes" id="UP000007374"/>
    </source>
</evidence>
<comment type="subunit">
    <text evidence="10">Monomer.</text>
</comment>
<keyword evidence="6 10" id="KW-0547">Nucleotide-binding</keyword>
<comment type="cofactor">
    <cofactor evidence="1 10">
        <name>Mg(2+)</name>
        <dbReference type="ChEBI" id="CHEBI:18420"/>
    </cofactor>
</comment>
<dbReference type="Pfam" id="PF01715">
    <property type="entry name" value="IPPT"/>
    <property type="match status" value="1"/>
</dbReference>
<dbReference type="Gene3D" id="3.40.50.300">
    <property type="entry name" value="P-loop containing nucleotide triphosphate hydrolases"/>
    <property type="match status" value="1"/>
</dbReference>
<protein>
    <recommendedName>
        <fullName evidence="10">tRNA dimethylallyltransferase</fullName>
        <ecNumber evidence="10">2.5.1.75</ecNumber>
    </recommendedName>
    <alternativeName>
        <fullName evidence="10">Dimethylallyl diphosphate:tRNA dimethylallyltransferase</fullName>
        <shortName evidence="10">DMAPP:tRNA dimethylallyltransferase</shortName>
        <shortName evidence="10">DMATase</shortName>
    </alternativeName>
    <alternativeName>
        <fullName evidence="10">Isopentenyl-diphosphate:tRNA isopentenyltransferase</fullName>
        <shortName evidence="10">IPP transferase</shortName>
        <shortName evidence="10">IPPT</shortName>
        <shortName evidence="10">IPTase</shortName>
    </alternativeName>
</protein>
<feature type="site" description="Interaction with substrate tRNA" evidence="10">
    <location>
        <position position="112"/>
    </location>
</feature>
<evidence type="ECO:0000256" key="5">
    <source>
        <dbReference type="ARBA" id="ARBA00022694"/>
    </source>
</evidence>
<evidence type="ECO:0000256" key="4">
    <source>
        <dbReference type="ARBA" id="ARBA00022679"/>
    </source>
</evidence>
<dbReference type="InterPro" id="IPR027417">
    <property type="entry name" value="P-loop_NTPase"/>
</dbReference>
<evidence type="ECO:0000256" key="11">
    <source>
        <dbReference type="RuleBase" id="RU003783"/>
    </source>
</evidence>
<evidence type="ECO:0000256" key="12">
    <source>
        <dbReference type="RuleBase" id="RU003784"/>
    </source>
</evidence>
<dbReference type="NCBIfam" id="TIGR00174">
    <property type="entry name" value="miaA"/>
    <property type="match status" value="1"/>
</dbReference>
<accession>K2NVJ1</accession>
<dbReference type="GO" id="GO:0006400">
    <property type="term" value="P:tRNA modification"/>
    <property type="evidence" value="ECO:0007669"/>
    <property type="project" value="TreeGrafter"/>
</dbReference>
<dbReference type="GO" id="GO:0052381">
    <property type="term" value="F:tRNA dimethylallyltransferase activity"/>
    <property type="evidence" value="ECO:0007669"/>
    <property type="project" value="UniProtKB-UniRule"/>
</dbReference>
<evidence type="ECO:0000256" key="1">
    <source>
        <dbReference type="ARBA" id="ARBA00001946"/>
    </source>
</evidence>
<sequence>MGFSAEKEGQEGLKNAILIAGPTASGKSALAIEIARAVNGVVINADSMQVYDVLSLLTARPDATDLEGAVHWLYGHVNPADHYSTGHWLADVAALAEQIGQDGQRPIFVGGTGLYFRALTEGLSPMPQVPAELRAHWRSRLQEEGPQALHRVLGECDPVGAASIRPSDGQRIVRALEVFEASGRPIGSWQGEPSRPLVDAKTAVSMVLAPDRAFLAERIDMRFERMIGAGALDEVRALRALDIPPDRPVMKAIGVPELGDVLDGTLSLEEAMTRAKTATRRYAKRQMTWFRNQFGPEWHAMPIERGMSVRDIAGLGFGILGLK</sequence>
<dbReference type="InterPro" id="IPR039657">
    <property type="entry name" value="Dimethylallyltransferase"/>
</dbReference>
<dbReference type="GO" id="GO:0005524">
    <property type="term" value="F:ATP binding"/>
    <property type="evidence" value="ECO:0007669"/>
    <property type="project" value="UniProtKB-UniRule"/>
</dbReference>
<comment type="similarity">
    <text evidence="3 10 13">Belongs to the IPP transferase family.</text>
</comment>
<organism evidence="14 15">
    <name type="scientific">Nitratireductor indicus C115</name>
    <dbReference type="NCBI Taxonomy" id="1231190"/>
    <lineage>
        <taxon>Bacteria</taxon>
        <taxon>Pseudomonadati</taxon>
        <taxon>Pseudomonadota</taxon>
        <taxon>Alphaproteobacteria</taxon>
        <taxon>Hyphomicrobiales</taxon>
        <taxon>Phyllobacteriaceae</taxon>
        <taxon>Nitratireductor</taxon>
    </lineage>
</organism>
<evidence type="ECO:0000256" key="3">
    <source>
        <dbReference type="ARBA" id="ARBA00005842"/>
    </source>
</evidence>
<keyword evidence="4 10" id="KW-0808">Transferase</keyword>
<dbReference type="PATRIC" id="fig|1231190.3.peg.1039"/>
<dbReference type="STRING" id="721133.SAMN05216176_101311"/>
<evidence type="ECO:0000313" key="14">
    <source>
        <dbReference type="EMBL" id="EKF43355.1"/>
    </source>
</evidence>
<dbReference type="PANTHER" id="PTHR11088">
    <property type="entry name" value="TRNA DIMETHYLALLYLTRANSFERASE"/>
    <property type="match status" value="1"/>
</dbReference>
<keyword evidence="5 10" id="KW-0819">tRNA processing</keyword>
<dbReference type="PANTHER" id="PTHR11088:SF60">
    <property type="entry name" value="TRNA DIMETHYLALLYLTRANSFERASE"/>
    <property type="match status" value="1"/>
</dbReference>
<comment type="caution">
    <text evidence="10">Lacks conserved residue(s) required for the propagation of feature annotation.</text>
</comment>
<keyword evidence="15" id="KW-1185">Reference proteome</keyword>
<feature type="region of interest" description="Interaction with substrate tRNA" evidence="10">
    <location>
        <begin position="170"/>
        <end position="174"/>
    </location>
</feature>
<comment type="function">
    <text evidence="2 10 12">Catalyzes the transfer of a dimethylallyl group onto the adenine at position 37 in tRNAs that read codons beginning with uridine, leading to the formation of N6-(dimethylallyl)adenosine (i(6)A).</text>
</comment>
<dbReference type="RefSeq" id="WP_009449545.1">
    <property type="nucleotide sequence ID" value="NZ_AMSI01000003.1"/>
</dbReference>